<keyword evidence="1 3" id="KW-0808">Transferase</keyword>
<comment type="caution">
    <text evidence="3">The sequence shown here is derived from an EMBL/GenBank/DDBJ whole genome shotgun (WGS) entry which is preliminary data.</text>
</comment>
<dbReference type="InterPro" id="IPR006131">
    <property type="entry name" value="Asp_carbamoyltransf_Asp/Orn-bd"/>
</dbReference>
<dbReference type="InterPro" id="IPR036901">
    <property type="entry name" value="Asp/Orn_carbamoylTrfase_sf"/>
</dbReference>
<dbReference type="GO" id="GO:0006520">
    <property type="term" value="P:amino acid metabolic process"/>
    <property type="evidence" value="ECO:0007669"/>
    <property type="project" value="InterPro"/>
</dbReference>
<dbReference type="Pfam" id="PF00185">
    <property type="entry name" value="OTCace"/>
    <property type="match status" value="1"/>
</dbReference>
<dbReference type="AlphaFoldDB" id="T1A0D0"/>
<dbReference type="SUPFAM" id="SSF53671">
    <property type="entry name" value="Aspartate/ornithine carbamoyltransferase"/>
    <property type="match status" value="1"/>
</dbReference>
<accession>T1A0D0</accession>
<evidence type="ECO:0000313" key="3">
    <source>
        <dbReference type="EMBL" id="EQD54011.1"/>
    </source>
</evidence>
<gene>
    <name evidence="3" type="ORF">B1B_09892</name>
</gene>
<evidence type="ECO:0000256" key="1">
    <source>
        <dbReference type="ARBA" id="ARBA00022679"/>
    </source>
</evidence>
<reference evidence="3" key="2">
    <citation type="journal article" date="2014" name="ISME J.">
        <title>Microbial stratification in low pH oxic and suboxic macroscopic growths along an acid mine drainage.</title>
        <authorList>
            <person name="Mendez-Garcia C."/>
            <person name="Mesa V."/>
            <person name="Sprenger R.R."/>
            <person name="Richter M."/>
            <person name="Diez M.S."/>
            <person name="Solano J."/>
            <person name="Bargiela R."/>
            <person name="Golyshina O.V."/>
            <person name="Manteca A."/>
            <person name="Ramos J.L."/>
            <person name="Gallego J.R."/>
            <person name="Llorente I."/>
            <person name="Martins Dos Santos V.A."/>
            <person name="Jensen O.N."/>
            <person name="Pelaez A.I."/>
            <person name="Sanchez J."/>
            <person name="Ferrer M."/>
        </authorList>
    </citation>
    <scope>NUCLEOTIDE SEQUENCE</scope>
</reference>
<protein>
    <submittedName>
        <fullName evidence="3">Aspartate/ornithine carbamoyltransferase, Asp/Orn-binding region domain protein</fullName>
        <ecNumber evidence="3">2.1.3.-</ecNumber>
    </submittedName>
</protein>
<sequence length="64" mass="6856">SYRIDASVLASAKPRLIVMHPLPRAGEIDPEVDRTPHAAYFREAFLAVPVRMALLSGVLGGKAG</sequence>
<dbReference type="Gene3D" id="3.40.50.1370">
    <property type="entry name" value="Aspartate/ornithine carbamoyltransferase"/>
    <property type="match status" value="1"/>
</dbReference>
<reference evidence="3" key="1">
    <citation type="submission" date="2013-08" db="EMBL/GenBank/DDBJ databases">
        <authorList>
            <person name="Mendez C."/>
            <person name="Richter M."/>
            <person name="Ferrer M."/>
            <person name="Sanchez J."/>
        </authorList>
    </citation>
    <scope>NUCLEOTIDE SEQUENCE</scope>
</reference>
<dbReference type="GO" id="GO:0016597">
    <property type="term" value="F:amino acid binding"/>
    <property type="evidence" value="ECO:0007669"/>
    <property type="project" value="InterPro"/>
</dbReference>
<feature type="non-terminal residue" evidence="3">
    <location>
        <position position="1"/>
    </location>
</feature>
<name>T1A0D0_9ZZZZ</name>
<dbReference type="EC" id="2.1.3.-" evidence="3"/>
<proteinExistence type="predicted"/>
<evidence type="ECO:0000259" key="2">
    <source>
        <dbReference type="Pfam" id="PF00185"/>
    </source>
</evidence>
<feature type="domain" description="Aspartate/ornithine carbamoyltransferase Asp/Orn-binding" evidence="2">
    <location>
        <begin position="2"/>
        <end position="56"/>
    </location>
</feature>
<dbReference type="EMBL" id="AUZY01006548">
    <property type="protein sequence ID" value="EQD54011.1"/>
    <property type="molecule type" value="Genomic_DNA"/>
</dbReference>
<organism evidence="3">
    <name type="scientific">mine drainage metagenome</name>
    <dbReference type="NCBI Taxonomy" id="410659"/>
    <lineage>
        <taxon>unclassified sequences</taxon>
        <taxon>metagenomes</taxon>
        <taxon>ecological metagenomes</taxon>
    </lineage>
</organism>
<dbReference type="GO" id="GO:0016743">
    <property type="term" value="F:carboxyl- or carbamoyltransferase activity"/>
    <property type="evidence" value="ECO:0007669"/>
    <property type="project" value="InterPro"/>
</dbReference>